<dbReference type="InterPro" id="IPR031982">
    <property type="entry name" value="PilE-like"/>
</dbReference>
<dbReference type="Pfam" id="PF16732">
    <property type="entry name" value="ComP_DUS"/>
    <property type="match status" value="1"/>
</dbReference>
<keyword evidence="3" id="KW-1185">Reference proteome</keyword>
<dbReference type="Gene3D" id="3.30.700.10">
    <property type="entry name" value="Glycoprotein, Type 4 Pilin"/>
    <property type="match status" value="1"/>
</dbReference>
<dbReference type="NCBIfam" id="TIGR02532">
    <property type="entry name" value="IV_pilin_GFxxxE"/>
    <property type="match status" value="1"/>
</dbReference>
<evidence type="ECO:0000256" key="1">
    <source>
        <dbReference type="SAM" id="Phobius"/>
    </source>
</evidence>
<dbReference type="GO" id="GO:0043683">
    <property type="term" value="P:type IV pilus assembly"/>
    <property type="evidence" value="ECO:0007669"/>
    <property type="project" value="InterPro"/>
</dbReference>
<keyword evidence="1" id="KW-1133">Transmembrane helix</keyword>
<keyword evidence="1" id="KW-0812">Transmembrane</keyword>
<protein>
    <submittedName>
        <fullName evidence="2">Pilus assembly protein PilE</fullName>
    </submittedName>
</protein>
<dbReference type="OrthoDB" id="8592370at2"/>
<dbReference type="InterPro" id="IPR012902">
    <property type="entry name" value="N_methyl_site"/>
</dbReference>
<dbReference type="Pfam" id="PF07963">
    <property type="entry name" value="N_methyl"/>
    <property type="match status" value="1"/>
</dbReference>
<sequence>MNRVNLNRPAGGFTLVELLVTVAIIGVLSAVALPMYKQSVQKGQRSVAKGVLLENAQFLEKYATDKFSYTGGGLSSATSPKHVGAGAVRYNITKEISGDGTTFLLKATPIAAQADDECGVLSLSNTGAQTAAKPTDCW</sequence>
<dbReference type="InterPro" id="IPR045584">
    <property type="entry name" value="Pilin-like"/>
</dbReference>
<dbReference type="PROSITE" id="PS00409">
    <property type="entry name" value="PROKAR_NTER_METHYL"/>
    <property type="match status" value="1"/>
</dbReference>
<dbReference type="SUPFAM" id="SSF54523">
    <property type="entry name" value="Pili subunits"/>
    <property type="match status" value="1"/>
</dbReference>
<dbReference type="AlphaFoldDB" id="A0A2D2DVL9"/>
<dbReference type="KEGG" id="mass:CR152_20990"/>
<evidence type="ECO:0000313" key="2">
    <source>
        <dbReference type="EMBL" id="ATQ79031.1"/>
    </source>
</evidence>
<feature type="transmembrane region" description="Helical" evidence="1">
    <location>
        <begin position="12"/>
        <end position="36"/>
    </location>
</feature>
<dbReference type="EMBL" id="CP024608">
    <property type="protein sequence ID" value="ATQ79031.1"/>
    <property type="molecule type" value="Genomic_DNA"/>
</dbReference>
<proteinExistence type="predicted"/>
<name>A0A2D2DVL9_9BURK</name>
<dbReference type="Proteomes" id="UP000229897">
    <property type="component" value="Chromosome"/>
</dbReference>
<gene>
    <name evidence="2" type="ORF">CR152_20990</name>
</gene>
<dbReference type="RefSeq" id="WP_099882610.1">
    <property type="nucleotide sequence ID" value="NZ_CP024608.1"/>
</dbReference>
<accession>A0A2D2DVL9</accession>
<keyword evidence="1" id="KW-0472">Membrane</keyword>
<evidence type="ECO:0000313" key="3">
    <source>
        <dbReference type="Proteomes" id="UP000229897"/>
    </source>
</evidence>
<reference evidence="2" key="1">
    <citation type="submission" date="2017-10" db="EMBL/GenBank/DDBJ databases">
        <title>Massilia psychrophilum sp. nov., a novel purple-pigmented bacterium isolated from Tianshan glacier, Xinjiang Municipality, China.</title>
        <authorList>
            <person name="Wang H."/>
        </authorList>
    </citation>
    <scope>NUCLEOTIDE SEQUENCE [LARGE SCALE GENOMIC DNA]</scope>
    <source>
        <strain evidence="2">B2</strain>
    </source>
</reference>
<organism evidence="2 3">
    <name type="scientific">Massilia violaceinigra</name>
    <dbReference type="NCBI Taxonomy" id="2045208"/>
    <lineage>
        <taxon>Bacteria</taxon>
        <taxon>Pseudomonadati</taxon>
        <taxon>Pseudomonadota</taxon>
        <taxon>Betaproteobacteria</taxon>
        <taxon>Burkholderiales</taxon>
        <taxon>Oxalobacteraceae</taxon>
        <taxon>Telluria group</taxon>
        <taxon>Massilia</taxon>
    </lineage>
</organism>